<evidence type="ECO:0000256" key="2">
    <source>
        <dbReference type="ARBA" id="ARBA00022857"/>
    </source>
</evidence>
<keyword evidence="2" id="KW-0521">NADP</keyword>
<comment type="caution">
    <text evidence="4">The sequence shown here is derived from an EMBL/GenBank/DDBJ whole genome shotgun (WGS) entry which is preliminary data.</text>
</comment>
<dbReference type="Pfam" id="PF05368">
    <property type="entry name" value="NmrA"/>
    <property type="match status" value="1"/>
</dbReference>
<organism evidence="4 5">
    <name type="scientific">Paenibacillus prosopidis</name>
    <dbReference type="NCBI Taxonomy" id="630520"/>
    <lineage>
        <taxon>Bacteria</taxon>
        <taxon>Bacillati</taxon>
        <taxon>Bacillota</taxon>
        <taxon>Bacilli</taxon>
        <taxon>Bacillales</taxon>
        <taxon>Paenibacillaceae</taxon>
        <taxon>Paenibacillus</taxon>
    </lineage>
</organism>
<dbReference type="PANTHER" id="PTHR42748">
    <property type="entry name" value="NITROGEN METABOLITE REPRESSION PROTEIN NMRA FAMILY MEMBER"/>
    <property type="match status" value="1"/>
</dbReference>
<dbReference type="InterPro" id="IPR051164">
    <property type="entry name" value="NmrA-like_oxidored"/>
</dbReference>
<protein>
    <submittedName>
        <fullName evidence="4">Uncharacterized protein YbjT (DUF2867 family)</fullName>
    </submittedName>
</protein>
<dbReference type="Proteomes" id="UP000252415">
    <property type="component" value="Unassembled WGS sequence"/>
</dbReference>
<reference evidence="4 5" key="1">
    <citation type="submission" date="2018-07" db="EMBL/GenBank/DDBJ databases">
        <title>Genomic Encyclopedia of Type Strains, Phase III (KMG-III): the genomes of soil and plant-associated and newly described type strains.</title>
        <authorList>
            <person name="Whitman W."/>
        </authorList>
    </citation>
    <scope>NUCLEOTIDE SEQUENCE [LARGE SCALE GENOMIC DNA]</scope>
    <source>
        <strain evidence="4 5">CECT 7506</strain>
    </source>
</reference>
<dbReference type="RefSeq" id="WP_114380860.1">
    <property type="nucleotide sequence ID" value="NZ_QPJD01000008.1"/>
</dbReference>
<gene>
    <name evidence="4" type="ORF">DFP97_108136</name>
</gene>
<dbReference type="InterPro" id="IPR008030">
    <property type="entry name" value="NmrA-like"/>
</dbReference>
<dbReference type="AlphaFoldDB" id="A0A368VZN8"/>
<dbReference type="OrthoDB" id="9794300at2"/>
<evidence type="ECO:0000313" key="4">
    <source>
        <dbReference type="EMBL" id="RCW47521.1"/>
    </source>
</evidence>
<evidence type="ECO:0000256" key="1">
    <source>
        <dbReference type="ARBA" id="ARBA00006328"/>
    </source>
</evidence>
<evidence type="ECO:0000313" key="5">
    <source>
        <dbReference type="Proteomes" id="UP000252415"/>
    </source>
</evidence>
<comment type="similarity">
    <text evidence="1">Belongs to the NmrA-type oxidoreductase family.</text>
</comment>
<dbReference type="PANTHER" id="PTHR42748:SF7">
    <property type="entry name" value="NMRA LIKE REDOX SENSOR 1-RELATED"/>
    <property type="match status" value="1"/>
</dbReference>
<dbReference type="EMBL" id="QPJD01000008">
    <property type="protein sequence ID" value="RCW47521.1"/>
    <property type="molecule type" value="Genomic_DNA"/>
</dbReference>
<sequence length="305" mass="32718">MANKDKVLVYGAGGVQGGAVARELLEEGYTVHTIVRNSDKAAKLQEQGITTFVGDLSDAGSLHSAHEEVSKVFLLLPVDYDLERNRQFIRNTVDAAKEANVKLLVFNTSGFVPDDVTGVAAFDIKLELIAYVKQSGIPSIILHPTFYMENFLIPGVVDNQTLAYPVPGDSAIAWISMEDAAAYGVYALNHPELAGQTLPIVGPEALTGNQLAEQFSAALDRKIQFYSLPVEAFEVALAPVLGKETAEGLADSYKWVGSNTHLLPKPDQVIAELRTAAPGTPLVEWIKQAAKHGFFAPAAGENGNS</sequence>
<dbReference type="InterPro" id="IPR036291">
    <property type="entry name" value="NAD(P)-bd_dom_sf"/>
</dbReference>
<dbReference type="Gene3D" id="3.40.50.720">
    <property type="entry name" value="NAD(P)-binding Rossmann-like Domain"/>
    <property type="match status" value="1"/>
</dbReference>
<keyword evidence="5" id="KW-1185">Reference proteome</keyword>
<accession>A0A368VZN8</accession>
<name>A0A368VZN8_9BACL</name>
<evidence type="ECO:0000259" key="3">
    <source>
        <dbReference type="Pfam" id="PF05368"/>
    </source>
</evidence>
<feature type="domain" description="NmrA-like" evidence="3">
    <location>
        <begin position="4"/>
        <end position="262"/>
    </location>
</feature>
<proteinExistence type="inferred from homology"/>
<dbReference type="SUPFAM" id="SSF51735">
    <property type="entry name" value="NAD(P)-binding Rossmann-fold domains"/>
    <property type="match status" value="1"/>
</dbReference>